<keyword evidence="3 7" id="KW-0812">Transmembrane</keyword>
<comment type="caution">
    <text evidence="8">The sequence shown here is derived from an EMBL/GenBank/DDBJ whole genome shotgun (WGS) entry which is preliminary data.</text>
</comment>
<dbReference type="PANTHER" id="PTHR11923">
    <property type="entry name" value="SCAVENGER RECEPTOR CLASS B TYPE-1 SR-B1"/>
    <property type="match status" value="1"/>
</dbReference>
<keyword evidence="5 7" id="KW-0472">Membrane</keyword>
<dbReference type="Proteomes" id="UP001190700">
    <property type="component" value="Unassembled WGS sequence"/>
</dbReference>
<evidence type="ECO:0000256" key="1">
    <source>
        <dbReference type="ARBA" id="ARBA00004370"/>
    </source>
</evidence>
<evidence type="ECO:0000256" key="3">
    <source>
        <dbReference type="ARBA" id="ARBA00022692"/>
    </source>
</evidence>
<keyword evidence="6" id="KW-0325">Glycoprotein</keyword>
<evidence type="ECO:0000313" key="8">
    <source>
        <dbReference type="EMBL" id="KAK3242129.1"/>
    </source>
</evidence>
<dbReference type="Pfam" id="PF01130">
    <property type="entry name" value="CD36"/>
    <property type="match status" value="1"/>
</dbReference>
<keyword evidence="9" id="KW-1185">Reference proteome</keyword>
<protein>
    <submittedName>
        <fullName evidence="8">Uncharacterized protein</fullName>
    </submittedName>
</protein>
<dbReference type="GO" id="GO:0016020">
    <property type="term" value="C:membrane"/>
    <property type="evidence" value="ECO:0007669"/>
    <property type="project" value="UniProtKB-SubCell"/>
</dbReference>
<reference evidence="8 9" key="1">
    <citation type="journal article" date="2015" name="Genome Biol. Evol.">
        <title>Comparative Genomics of a Bacterivorous Green Alga Reveals Evolutionary Causalities and Consequences of Phago-Mixotrophic Mode of Nutrition.</title>
        <authorList>
            <person name="Burns J.A."/>
            <person name="Paasch A."/>
            <person name="Narechania A."/>
            <person name="Kim E."/>
        </authorList>
    </citation>
    <scope>NUCLEOTIDE SEQUENCE [LARGE SCALE GENOMIC DNA]</scope>
    <source>
        <strain evidence="8 9">PLY_AMNH</strain>
    </source>
</reference>
<evidence type="ECO:0000256" key="6">
    <source>
        <dbReference type="ARBA" id="ARBA00023180"/>
    </source>
</evidence>
<name>A0AAE0BU40_9CHLO</name>
<dbReference type="EMBL" id="LGRX02033233">
    <property type="protein sequence ID" value="KAK3242129.1"/>
    <property type="molecule type" value="Genomic_DNA"/>
</dbReference>
<dbReference type="GO" id="GO:0005737">
    <property type="term" value="C:cytoplasm"/>
    <property type="evidence" value="ECO:0007669"/>
    <property type="project" value="TreeGrafter"/>
</dbReference>
<organism evidence="8 9">
    <name type="scientific">Cymbomonas tetramitiformis</name>
    <dbReference type="NCBI Taxonomy" id="36881"/>
    <lineage>
        <taxon>Eukaryota</taxon>
        <taxon>Viridiplantae</taxon>
        <taxon>Chlorophyta</taxon>
        <taxon>Pyramimonadophyceae</taxon>
        <taxon>Pyramimonadales</taxon>
        <taxon>Pyramimonadaceae</taxon>
        <taxon>Cymbomonas</taxon>
    </lineage>
</organism>
<comment type="subcellular location">
    <subcellularLocation>
        <location evidence="1">Membrane</location>
    </subcellularLocation>
</comment>
<proteinExistence type="inferred from homology"/>
<dbReference type="PRINTS" id="PR01609">
    <property type="entry name" value="CD36FAMILY"/>
</dbReference>
<comment type="similarity">
    <text evidence="2">Belongs to the CD36 family.</text>
</comment>
<gene>
    <name evidence="8" type="ORF">CYMTET_48161</name>
</gene>
<evidence type="ECO:0000256" key="2">
    <source>
        <dbReference type="ARBA" id="ARBA00010532"/>
    </source>
</evidence>
<dbReference type="GO" id="GO:0005044">
    <property type="term" value="F:scavenger receptor activity"/>
    <property type="evidence" value="ECO:0007669"/>
    <property type="project" value="TreeGrafter"/>
</dbReference>
<keyword evidence="4 7" id="KW-1133">Transmembrane helix</keyword>
<dbReference type="InterPro" id="IPR002159">
    <property type="entry name" value="CD36_fam"/>
</dbReference>
<accession>A0AAE0BU40</accession>
<evidence type="ECO:0000256" key="4">
    <source>
        <dbReference type="ARBA" id="ARBA00022989"/>
    </source>
</evidence>
<sequence length="532" mass="60345">MKAGATNDRFAPSKRLLIAGWFSVVSGVVLFALAIVLPIIVQQQFVKQLKAGVLVTSKDSTFYDAWQQGLSDCDSGCSTFYMRYHVYNIKNKEDVLQGALPIFEERGPYVYREHKRKEEVKLVEEEEDLMLQYVPRTYFTWDQAASGELREDDLITVPSSAFWSVDAMLRSPDLAAYQPYVQAYVNQSRAGPFITLTVKEVLFGYHDPLLKMISDNLLPMSDWVAFVKNHSTSEEAKQDQGIWMEYSGRDRPWLMRSAVQVHGRRNYTDLSWKVPQKVQGCDGTMFAMGLTDRDKKDGLRVWEDDLYREIHLDYVEDVDLHGLTLWRFHLSPEALLTSAVNMANDQYYMDGPSGASDLSKPLGGTPVWVSLPHFLEAPYYYSALGGSASGITAPDAEKHDVDLRVEPHTGVTFDGAKRIQINMMLNGNHTAPGNCSWTGACGELRKNLLVPVYWLEEYSVSRESDIDELVDDLRNAHLLTMIFPCAAYPVGIAIAMIGGFLLVQNKKRTHYWIGWERRETNPDLYQPLPSTM</sequence>
<evidence type="ECO:0000313" key="9">
    <source>
        <dbReference type="Proteomes" id="UP001190700"/>
    </source>
</evidence>
<feature type="transmembrane region" description="Helical" evidence="7">
    <location>
        <begin position="481"/>
        <end position="503"/>
    </location>
</feature>
<feature type="transmembrane region" description="Helical" evidence="7">
    <location>
        <begin position="16"/>
        <end position="41"/>
    </location>
</feature>
<dbReference type="PANTHER" id="PTHR11923:SF51">
    <property type="entry name" value="LYSOSOME MEMBRANE PROTEIN 2"/>
    <property type="match status" value="1"/>
</dbReference>
<evidence type="ECO:0000256" key="7">
    <source>
        <dbReference type="SAM" id="Phobius"/>
    </source>
</evidence>
<dbReference type="AlphaFoldDB" id="A0AAE0BU40"/>
<evidence type="ECO:0000256" key="5">
    <source>
        <dbReference type="ARBA" id="ARBA00023136"/>
    </source>
</evidence>